<evidence type="ECO:0000313" key="1">
    <source>
        <dbReference type="EMBL" id="PYH88617.1"/>
    </source>
</evidence>
<organism evidence="1 2">
    <name type="scientific">Aspergillus ellipticus CBS 707.79</name>
    <dbReference type="NCBI Taxonomy" id="1448320"/>
    <lineage>
        <taxon>Eukaryota</taxon>
        <taxon>Fungi</taxon>
        <taxon>Dikarya</taxon>
        <taxon>Ascomycota</taxon>
        <taxon>Pezizomycotina</taxon>
        <taxon>Eurotiomycetes</taxon>
        <taxon>Eurotiomycetidae</taxon>
        <taxon>Eurotiales</taxon>
        <taxon>Aspergillaceae</taxon>
        <taxon>Aspergillus</taxon>
        <taxon>Aspergillus subgen. Circumdati</taxon>
    </lineage>
</organism>
<sequence>MSHGRFARGATYVHQSDGWLAKGANATQATNSAQSDDTNTRLAGGWRERATAWSDPADGLGLWLRGWRHQQPQASCRRIGAVGQSPQSPPILVNPSALTNLRRLSVAFLSVGTAQSRRPDTAPPIPVGFPSWGSAPGTFTRSPHSPSMVDLPLFLSGHGETRSAQRHLRRLVLTWCSPNPSRASPMPSWKAIPA</sequence>
<dbReference type="EMBL" id="KZ826077">
    <property type="protein sequence ID" value="PYH88617.1"/>
    <property type="molecule type" value="Genomic_DNA"/>
</dbReference>
<proteinExistence type="predicted"/>
<dbReference type="Proteomes" id="UP000247810">
    <property type="component" value="Unassembled WGS sequence"/>
</dbReference>
<evidence type="ECO:0000313" key="2">
    <source>
        <dbReference type="Proteomes" id="UP000247810"/>
    </source>
</evidence>
<protein>
    <submittedName>
        <fullName evidence="1">Uncharacterized protein</fullName>
    </submittedName>
</protein>
<accession>A0A319D249</accession>
<dbReference type="VEuPathDB" id="FungiDB:BO71DRAFT_435561"/>
<reference evidence="1 2" key="1">
    <citation type="submission" date="2018-02" db="EMBL/GenBank/DDBJ databases">
        <title>The genomes of Aspergillus section Nigri reveals drivers in fungal speciation.</title>
        <authorList>
            <consortium name="DOE Joint Genome Institute"/>
            <person name="Vesth T.C."/>
            <person name="Nybo J."/>
            <person name="Theobald S."/>
            <person name="Brandl J."/>
            <person name="Frisvad J.C."/>
            <person name="Nielsen K.F."/>
            <person name="Lyhne E.K."/>
            <person name="Kogle M.E."/>
            <person name="Kuo A."/>
            <person name="Riley R."/>
            <person name="Clum A."/>
            <person name="Nolan M."/>
            <person name="Lipzen A."/>
            <person name="Salamov A."/>
            <person name="Henrissat B."/>
            <person name="Wiebenga A."/>
            <person name="De vries R.P."/>
            <person name="Grigoriev I.V."/>
            <person name="Mortensen U.H."/>
            <person name="Andersen M.R."/>
            <person name="Baker S.E."/>
        </authorList>
    </citation>
    <scope>NUCLEOTIDE SEQUENCE [LARGE SCALE GENOMIC DNA]</scope>
    <source>
        <strain evidence="1 2">CBS 707.79</strain>
    </source>
</reference>
<keyword evidence="2" id="KW-1185">Reference proteome</keyword>
<gene>
    <name evidence="1" type="ORF">BO71DRAFT_435561</name>
</gene>
<name>A0A319D249_9EURO</name>
<dbReference type="AlphaFoldDB" id="A0A319D249"/>